<keyword evidence="2" id="KW-0223">Dioxygenase</keyword>
<sequence>MSSHPRFELAHMAHAELFTPDMEGSLWFFTQLLGMREVARSQGSVYLRCYEDPYHHSLKLTERDQPGLGNLGWRTTSAEALERRAAALDKAGLGKGWTSGDLGVGRTFAFESPDGHPMELVWEVEKFEAPPDQRSRILTRRSKRPLQGLPPRRLDHVNLMASDVTTQKELFEQTLGFGTRERVVDGANGGTEIGAWMSVNILGHEMAIMLDQTGSRGRLHHLAFWYGVPQHNTDAAELCREYGIQIEAGPDVHGITQGAFLYVFEPGGNRIELFGNSGILEMEPDFETVTWDLSDFDTALAIGGATLPAETYFVYGTPANPGQDKLLAPWGGA</sequence>
<comment type="caution">
    <text evidence="2">The sequence shown here is derived from an EMBL/GenBank/DDBJ whole genome shotgun (WGS) entry which is preliminary data.</text>
</comment>
<feature type="domain" description="VOC" evidence="1">
    <location>
        <begin position="153"/>
        <end position="276"/>
    </location>
</feature>
<feature type="domain" description="VOC" evidence="1">
    <location>
        <begin position="11"/>
        <end position="123"/>
    </location>
</feature>
<evidence type="ECO:0000313" key="3">
    <source>
        <dbReference type="Proteomes" id="UP000586918"/>
    </source>
</evidence>
<dbReference type="InterPro" id="IPR051332">
    <property type="entry name" value="Fosfomycin_Res_Enzymes"/>
</dbReference>
<dbReference type="InterPro" id="IPR037523">
    <property type="entry name" value="VOC_core"/>
</dbReference>
<name>A0A848DQY8_9PSEU</name>
<organism evidence="2 3">
    <name type="scientific">Pseudonocardia bannensis</name>
    <dbReference type="NCBI Taxonomy" id="630973"/>
    <lineage>
        <taxon>Bacteria</taxon>
        <taxon>Bacillati</taxon>
        <taxon>Actinomycetota</taxon>
        <taxon>Actinomycetes</taxon>
        <taxon>Pseudonocardiales</taxon>
        <taxon>Pseudonocardiaceae</taxon>
        <taxon>Pseudonocardia</taxon>
    </lineage>
</organism>
<protein>
    <submittedName>
        <fullName evidence="2">Catechol 2,3-dioxygenase</fullName>
    </submittedName>
</protein>
<evidence type="ECO:0000313" key="2">
    <source>
        <dbReference type="EMBL" id="NMH95222.1"/>
    </source>
</evidence>
<proteinExistence type="predicted"/>
<accession>A0A848DQY8</accession>
<dbReference type="Gene3D" id="3.10.180.10">
    <property type="entry name" value="2,3-Dihydroxybiphenyl 1,2-Dioxygenase, domain 1"/>
    <property type="match status" value="2"/>
</dbReference>
<dbReference type="InterPro" id="IPR029068">
    <property type="entry name" value="Glyas_Bleomycin-R_OHBP_Dase"/>
</dbReference>
<dbReference type="GO" id="GO:0051213">
    <property type="term" value="F:dioxygenase activity"/>
    <property type="evidence" value="ECO:0007669"/>
    <property type="project" value="UniProtKB-KW"/>
</dbReference>
<dbReference type="PANTHER" id="PTHR36113:SF3">
    <property type="entry name" value="SLL5075 PROTEIN"/>
    <property type="match status" value="1"/>
</dbReference>
<keyword evidence="3" id="KW-1185">Reference proteome</keyword>
<dbReference type="AlphaFoldDB" id="A0A848DQY8"/>
<dbReference type="Pfam" id="PF00903">
    <property type="entry name" value="Glyoxalase"/>
    <property type="match status" value="2"/>
</dbReference>
<dbReference type="Proteomes" id="UP000586918">
    <property type="component" value="Unassembled WGS sequence"/>
</dbReference>
<dbReference type="InterPro" id="IPR004360">
    <property type="entry name" value="Glyas_Fos-R_dOase_dom"/>
</dbReference>
<keyword evidence="2" id="KW-0560">Oxidoreductase</keyword>
<reference evidence="2 3" key="1">
    <citation type="submission" date="2020-04" db="EMBL/GenBank/DDBJ databases">
        <authorList>
            <person name="Klaysubun C."/>
            <person name="Duangmal K."/>
            <person name="Lipun K."/>
        </authorList>
    </citation>
    <scope>NUCLEOTIDE SEQUENCE [LARGE SCALE GENOMIC DNA]</scope>
    <source>
        <strain evidence="2 3">DSM 45300</strain>
    </source>
</reference>
<dbReference type="PROSITE" id="PS51819">
    <property type="entry name" value="VOC"/>
    <property type="match status" value="2"/>
</dbReference>
<dbReference type="SUPFAM" id="SSF54593">
    <property type="entry name" value="Glyoxalase/Bleomycin resistance protein/Dihydroxybiphenyl dioxygenase"/>
    <property type="match status" value="1"/>
</dbReference>
<gene>
    <name evidence="2" type="ORF">HF519_27425</name>
</gene>
<dbReference type="EMBL" id="JAAXKZ010000165">
    <property type="protein sequence ID" value="NMH95222.1"/>
    <property type="molecule type" value="Genomic_DNA"/>
</dbReference>
<evidence type="ECO:0000259" key="1">
    <source>
        <dbReference type="PROSITE" id="PS51819"/>
    </source>
</evidence>
<dbReference type="PANTHER" id="PTHR36113">
    <property type="entry name" value="LYASE, PUTATIVE-RELATED-RELATED"/>
    <property type="match status" value="1"/>
</dbReference>